<evidence type="ECO:0008006" key="4">
    <source>
        <dbReference type="Google" id="ProtNLM"/>
    </source>
</evidence>
<feature type="chain" id="PRO_5046455480" description="Lipoprotein" evidence="1">
    <location>
        <begin position="24"/>
        <end position="163"/>
    </location>
</feature>
<comment type="caution">
    <text evidence="2">The sequence shown here is derived from an EMBL/GenBank/DDBJ whole genome shotgun (WGS) entry which is preliminary data.</text>
</comment>
<evidence type="ECO:0000256" key="1">
    <source>
        <dbReference type="SAM" id="SignalP"/>
    </source>
</evidence>
<evidence type="ECO:0000313" key="3">
    <source>
        <dbReference type="Proteomes" id="UP001501771"/>
    </source>
</evidence>
<evidence type="ECO:0000313" key="2">
    <source>
        <dbReference type="EMBL" id="GAA2154082.1"/>
    </source>
</evidence>
<reference evidence="2 3" key="1">
    <citation type="journal article" date="2019" name="Int. J. Syst. Evol. Microbiol.">
        <title>The Global Catalogue of Microorganisms (GCM) 10K type strain sequencing project: providing services to taxonomists for standard genome sequencing and annotation.</title>
        <authorList>
            <consortium name="The Broad Institute Genomics Platform"/>
            <consortium name="The Broad Institute Genome Sequencing Center for Infectious Disease"/>
            <person name="Wu L."/>
            <person name="Ma J."/>
        </authorList>
    </citation>
    <scope>NUCLEOTIDE SEQUENCE [LARGE SCALE GENOMIC DNA]</scope>
    <source>
        <strain evidence="2 3">JCM 16022</strain>
    </source>
</reference>
<gene>
    <name evidence="2" type="ORF">GCM10009844_39420</name>
</gene>
<dbReference type="EMBL" id="BAAAQR010000014">
    <property type="protein sequence ID" value="GAA2154082.1"/>
    <property type="molecule type" value="Genomic_DNA"/>
</dbReference>
<sequence>MSVKTPRWAVGGPLLLTVSMALSGCAGSAAPSGSARSTSGTHGALTDQEYAFAVALARQEVRADDATLTSATVTVGHGVVTHPNLGVACESDRLLHIRLIGTFPHIVTTGHPPDPHSTSAPEDLTVHAVLLTADAESGRACLVGVQTGEVAPEPGAVVLARVD</sequence>
<feature type="signal peptide" evidence="1">
    <location>
        <begin position="1"/>
        <end position="23"/>
    </location>
</feature>
<proteinExistence type="predicted"/>
<accession>A0ABN3A5C5</accession>
<organism evidence="2 3">
    <name type="scientific">Nocardioides koreensis</name>
    <dbReference type="NCBI Taxonomy" id="433651"/>
    <lineage>
        <taxon>Bacteria</taxon>
        <taxon>Bacillati</taxon>
        <taxon>Actinomycetota</taxon>
        <taxon>Actinomycetes</taxon>
        <taxon>Propionibacteriales</taxon>
        <taxon>Nocardioidaceae</taxon>
        <taxon>Nocardioides</taxon>
    </lineage>
</organism>
<name>A0ABN3A5C5_9ACTN</name>
<dbReference type="PROSITE" id="PS51257">
    <property type="entry name" value="PROKAR_LIPOPROTEIN"/>
    <property type="match status" value="1"/>
</dbReference>
<dbReference type="Proteomes" id="UP001501771">
    <property type="component" value="Unassembled WGS sequence"/>
</dbReference>
<protein>
    <recommendedName>
        <fullName evidence="4">Lipoprotein</fullName>
    </recommendedName>
</protein>
<keyword evidence="3" id="KW-1185">Reference proteome</keyword>
<keyword evidence="1" id="KW-0732">Signal</keyword>